<name>A0A0A9HA17_ARUDO</name>
<reference evidence="1" key="1">
    <citation type="submission" date="2014-09" db="EMBL/GenBank/DDBJ databases">
        <authorList>
            <person name="Magalhaes I.L.F."/>
            <person name="Oliveira U."/>
            <person name="Santos F.R."/>
            <person name="Vidigal T.H.D.A."/>
            <person name="Brescovit A.D."/>
            <person name="Santos A.J."/>
        </authorList>
    </citation>
    <scope>NUCLEOTIDE SEQUENCE</scope>
    <source>
        <tissue evidence="1">Shoot tissue taken approximately 20 cm above the soil surface</tissue>
    </source>
</reference>
<proteinExistence type="predicted"/>
<reference evidence="1" key="2">
    <citation type="journal article" date="2015" name="Data Brief">
        <title>Shoot transcriptome of the giant reed, Arundo donax.</title>
        <authorList>
            <person name="Barrero R.A."/>
            <person name="Guerrero F.D."/>
            <person name="Moolhuijzen P."/>
            <person name="Goolsby J.A."/>
            <person name="Tidwell J."/>
            <person name="Bellgard S.E."/>
            <person name="Bellgard M.I."/>
        </authorList>
    </citation>
    <scope>NUCLEOTIDE SEQUENCE</scope>
    <source>
        <tissue evidence="1">Shoot tissue taken approximately 20 cm above the soil surface</tissue>
    </source>
</reference>
<protein>
    <submittedName>
        <fullName evidence="1">Uncharacterized protein</fullName>
    </submittedName>
</protein>
<organism evidence="1">
    <name type="scientific">Arundo donax</name>
    <name type="common">Giant reed</name>
    <name type="synonym">Donax arundinaceus</name>
    <dbReference type="NCBI Taxonomy" id="35708"/>
    <lineage>
        <taxon>Eukaryota</taxon>
        <taxon>Viridiplantae</taxon>
        <taxon>Streptophyta</taxon>
        <taxon>Embryophyta</taxon>
        <taxon>Tracheophyta</taxon>
        <taxon>Spermatophyta</taxon>
        <taxon>Magnoliopsida</taxon>
        <taxon>Liliopsida</taxon>
        <taxon>Poales</taxon>
        <taxon>Poaceae</taxon>
        <taxon>PACMAD clade</taxon>
        <taxon>Arundinoideae</taxon>
        <taxon>Arundineae</taxon>
        <taxon>Arundo</taxon>
    </lineage>
</organism>
<dbReference type="AlphaFoldDB" id="A0A0A9HA17"/>
<sequence length="140" mass="14844">MAESCNNFQNSLAYGGEVCDMTTPATNGLPPPLFAPSHSSQQMCAPQDMFFIGDDSPAVAASETRSHAAFFGGGDMGSVSEHELKWDDLACATNTFSTTTAATEIWNPAASPMLCRQASDGVGVDDLAAFFFSEENRVVF</sequence>
<accession>A0A0A9HA17</accession>
<dbReference type="EMBL" id="GBRH01165267">
    <property type="protein sequence ID" value="JAE32629.1"/>
    <property type="molecule type" value="Transcribed_RNA"/>
</dbReference>
<evidence type="ECO:0000313" key="1">
    <source>
        <dbReference type="EMBL" id="JAE32629.1"/>
    </source>
</evidence>